<evidence type="ECO:0000313" key="1">
    <source>
        <dbReference type="EMBL" id="RZC27666.1"/>
    </source>
</evidence>
<dbReference type="EMBL" id="QDEB01103357">
    <property type="protein sequence ID" value="RZC27666.1"/>
    <property type="molecule type" value="Genomic_DNA"/>
</dbReference>
<comment type="caution">
    <text evidence="1">The sequence shown here is derived from an EMBL/GenBank/DDBJ whole genome shotgun (WGS) entry which is preliminary data.</text>
</comment>
<dbReference type="OrthoDB" id="10251727at2759"/>
<feature type="non-terminal residue" evidence="1">
    <location>
        <position position="340"/>
    </location>
</feature>
<gene>
    <name evidence="1" type="ORF">BDFB_000105</name>
</gene>
<evidence type="ECO:0000313" key="2">
    <source>
        <dbReference type="Proteomes" id="UP000292052"/>
    </source>
</evidence>
<dbReference type="AlphaFoldDB" id="A0A482VFU9"/>
<dbReference type="SUPFAM" id="SSF56808">
    <property type="entry name" value="Ribosomal protein L1"/>
    <property type="match status" value="1"/>
</dbReference>
<dbReference type="STRING" id="1661398.A0A482VFU9"/>
<organism evidence="1 2">
    <name type="scientific">Asbolus verrucosus</name>
    <name type="common">Desert ironclad beetle</name>
    <dbReference type="NCBI Taxonomy" id="1661398"/>
    <lineage>
        <taxon>Eukaryota</taxon>
        <taxon>Metazoa</taxon>
        <taxon>Ecdysozoa</taxon>
        <taxon>Arthropoda</taxon>
        <taxon>Hexapoda</taxon>
        <taxon>Insecta</taxon>
        <taxon>Pterygota</taxon>
        <taxon>Neoptera</taxon>
        <taxon>Endopterygota</taxon>
        <taxon>Coleoptera</taxon>
        <taxon>Polyphaga</taxon>
        <taxon>Cucujiformia</taxon>
        <taxon>Tenebrionidae</taxon>
        <taxon>Pimeliinae</taxon>
        <taxon>Asbolus</taxon>
    </lineage>
</organism>
<accession>A0A482VFU9</accession>
<dbReference type="CDD" id="cd00403">
    <property type="entry name" value="Ribosomal_L1"/>
    <property type="match status" value="1"/>
</dbReference>
<reference evidence="1 2" key="1">
    <citation type="submission" date="2017-03" db="EMBL/GenBank/DDBJ databases">
        <title>Genome of the blue death feigning beetle - Asbolus verrucosus.</title>
        <authorList>
            <person name="Rider S.D."/>
        </authorList>
    </citation>
    <scope>NUCLEOTIDE SEQUENCE [LARGE SCALE GENOMIC DNA]</scope>
    <source>
        <strain evidence="1">Butters</strain>
        <tissue evidence="1">Head and leg muscle</tissue>
    </source>
</reference>
<protein>
    <submittedName>
        <fullName evidence="1">Ribosomal L1 domain-containing protein</fullName>
    </submittedName>
</protein>
<dbReference type="Gene3D" id="3.40.50.790">
    <property type="match status" value="1"/>
</dbReference>
<dbReference type="InterPro" id="IPR016095">
    <property type="entry name" value="Ribosomal_uL1_3-a/b-sand"/>
</dbReference>
<keyword evidence="2" id="KW-1185">Reference proteome</keyword>
<dbReference type="FunFam" id="3.40.50.790:FF:000030">
    <property type="entry name" value="Ribosomal L1 domain-containing protein CG13096-like Protein"/>
    <property type="match status" value="1"/>
</dbReference>
<proteinExistence type="predicted"/>
<dbReference type="Proteomes" id="UP000292052">
    <property type="component" value="Unassembled WGS sequence"/>
</dbReference>
<dbReference type="InterPro" id="IPR028364">
    <property type="entry name" value="Ribosomal_uL1/biogenesis"/>
</dbReference>
<sequence>MLRSALLAKLGVHSDLKKSKMSKSSASGVAKKITETSRKVKSKKASFEEEIQALETKYRMNAQLTQKAVEGIITLTSANPKLKNKLFDNEQFPLFIQINSIKVPKGNSRIARIPLKHSLLTPDSEVCLIVPDVKGVPNKDHEEHLEHYKKLLSSKSVTCIKKVMTFHEFRTEYGTFELKSRLVELYDAFLVDGKISGKTVKNCGKIFYQKRKIPTAVKLHVTKLKEHIEQALKKTSLYLHTKGDSFMVQIGHSKMVEKEIVENIFYLVKGLDKEFPGGFINIRNLNLCSFRGITFPIYTTLKNKNHLTIPKNMNESPTVIKEETDELSTRINSGVIVKAT</sequence>
<dbReference type="Pfam" id="PF00687">
    <property type="entry name" value="Ribosomal_L1"/>
    <property type="match status" value="1"/>
</dbReference>
<dbReference type="Gene3D" id="3.30.190.20">
    <property type="match status" value="1"/>
</dbReference>
<name>A0A482VFU9_ASBVE</name>
<dbReference type="InterPro" id="IPR023674">
    <property type="entry name" value="Ribosomal_uL1-like"/>
</dbReference>